<evidence type="ECO:0000313" key="1">
    <source>
        <dbReference type="EMBL" id="SFG04256.1"/>
    </source>
</evidence>
<evidence type="ECO:0000313" key="2">
    <source>
        <dbReference type="Proteomes" id="UP000198876"/>
    </source>
</evidence>
<name>A0A1I2NS59_9EURY</name>
<proteinExistence type="predicted"/>
<protein>
    <submittedName>
        <fullName evidence="1">Predicted transcriptional regulator</fullName>
    </submittedName>
</protein>
<dbReference type="Gene3D" id="1.10.10.10">
    <property type="entry name" value="Winged helix-like DNA-binding domain superfamily/Winged helix DNA-binding domain"/>
    <property type="match status" value="1"/>
</dbReference>
<dbReference type="AlphaFoldDB" id="A0A1I2NS59"/>
<accession>A0A1I2NS59</accession>
<sequence>MHERAAASDSDDAATQFCASPREKRTQTVIYVSHETKVAACVSIDELERVTFKTWQDKLTNAMIDRLEKEVDMLERHLQVLKMVIESEPIGIVKMSNETGYPHHKVRYSLRVLEEENLIEPSSQGAITTERTAEFVDELDEKLDEIVDKLDSMKIEEAAEIEG</sequence>
<dbReference type="STRING" id="553467.SAMN04488063_1234"/>
<gene>
    <name evidence="1" type="ORF">SAMN04488063_1234</name>
</gene>
<reference evidence="2" key="1">
    <citation type="submission" date="2016-10" db="EMBL/GenBank/DDBJ databases">
        <authorList>
            <person name="Varghese N."/>
            <person name="Submissions S."/>
        </authorList>
    </citation>
    <scope>NUCLEOTIDE SEQUENCE [LARGE SCALE GENOMIC DNA]</scope>
    <source>
        <strain evidence="2">CGMCC 1.7739</strain>
    </source>
</reference>
<dbReference type="InterPro" id="IPR036390">
    <property type="entry name" value="WH_DNA-bd_sf"/>
</dbReference>
<keyword evidence="2" id="KW-1185">Reference proteome</keyword>
<organism evidence="1 2">
    <name type="scientific">Halopelagius inordinatus</name>
    <dbReference type="NCBI Taxonomy" id="553467"/>
    <lineage>
        <taxon>Archaea</taxon>
        <taxon>Methanobacteriati</taxon>
        <taxon>Methanobacteriota</taxon>
        <taxon>Stenosarchaea group</taxon>
        <taxon>Halobacteria</taxon>
        <taxon>Halobacteriales</taxon>
        <taxon>Haloferacaceae</taxon>
    </lineage>
</organism>
<dbReference type="EMBL" id="FOOQ01000001">
    <property type="protein sequence ID" value="SFG04256.1"/>
    <property type="molecule type" value="Genomic_DNA"/>
</dbReference>
<dbReference type="SUPFAM" id="SSF46785">
    <property type="entry name" value="Winged helix' DNA-binding domain"/>
    <property type="match status" value="1"/>
</dbReference>
<dbReference type="InterPro" id="IPR036388">
    <property type="entry name" value="WH-like_DNA-bd_sf"/>
</dbReference>
<dbReference type="Proteomes" id="UP000198876">
    <property type="component" value="Unassembled WGS sequence"/>
</dbReference>